<protein>
    <submittedName>
        <fullName evidence="1">Uncharacterized protein</fullName>
    </submittedName>
</protein>
<gene>
    <name evidence="1" type="ORF">NTEN_LOCUS16929</name>
</gene>
<proteinExistence type="predicted"/>
<evidence type="ECO:0000313" key="2">
    <source>
        <dbReference type="Proteomes" id="UP000479000"/>
    </source>
</evidence>
<dbReference type="EMBL" id="CADCXU010025013">
    <property type="protein sequence ID" value="CAB0012145.1"/>
    <property type="molecule type" value="Genomic_DNA"/>
</dbReference>
<evidence type="ECO:0000313" key="1">
    <source>
        <dbReference type="EMBL" id="CAB0012145.1"/>
    </source>
</evidence>
<dbReference type="Proteomes" id="UP000479000">
    <property type="component" value="Unassembled WGS sequence"/>
</dbReference>
<reference evidence="1 2" key="1">
    <citation type="submission" date="2020-02" db="EMBL/GenBank/DDBJ databases">
        <authorList>
            <person name="Ferguson B K."/>
        </authorList>
    </citation>
    <scope>NUCLEOTIDE SEQUENCE [LARGE SCALE GENOMIC DNA]</scope>
</reference>
<dbReference type="AlphaFoldDB" id="A0A6H5H7A1"/>
<organism evidence="1 2">
    <name type="scientific">Nesidiocoris tenuis</name>
    <dbReference type="NCBI Taxonomy" id="355587"/>
    <lineage>
        <taxon>Eukaryota</taxon>
        <taxon>Metazoa</taxon>
        <taxon>Ecdysozoa</taxon>
        <taxon>Arthropoda</taxon>
        <taxon>Hexapoda</taxon>
        <taxon>Insecta</taxon>
        <taxon>Pterygota</taxon>
        <taxon>Neoptera</taxon>
        <taxon>Paraneoptera</taxon>
        <taxon>Hemiptera</taxon>
        <taxon>Heteroptera</taxon>
        <taxon>Panheteroptera</taxon>
        <taxon>Cimicomorpha</taxon>
        <taxon>Miridae</taxon>
        <taxon>Dicyphina</taxon>
        <taxon>Nesidiocoris</taxon>
    </lineage>
</organism>
<accession>A0A6H5H7A1</accession>
<keyword evidence="2" id="KW-1185">Reference proteome</keyword>
<sequence length="137" mass="15222">MEGTILERRGLLSYLVDVNGCEERRHADHLRIVIGWKGRNVVGTTEPTMDIATDTPDRRVLFVVDTQIKFSLCSALNLNIFTIESDYFNVPKCLKCRPQVESGGGTGEPESITRSLSRQLYGPSTLLSRALALALLQ</sequence>
<name>A0A6H5H7A1_9HEMI</name>